<accession>A0ABU5K0A2</accession>
<proteinExistence type="predicted"/>
<evidence type="ECO:0008006" key="3">
    <source>
        <dbReference type="Google" id="ProtNLM"/>
    </source>
</evidence>
<protein>
    <recommendedName>
        <fullName evidence="3">SMP-30/Gluconolactonase/LRE-like region domain-containing protein</fullName>
    </recommendedName>
</protein>
<reference evidence="2" key="1">
    <citation type="submission" date="2023-11" db="EMBL/GenBank/DDBJ databases">
        <title>Genome Sequence of Bacillus pseudomycoides stain BUPM19.</title>
        <authorList>
            <person name="Farhat A."/>
        </authorList>
    </citation>
    <scope>NUCLEOTIDE SEQUENCE [LARGE SCALE GENOMIC DNA]</scope>
    <source>
        <strain evidence="2">BUPM19</strain>
    </source>
</reference>
<dbReference type="InterPro" id="IPR011042">
    <property type="entry name" value="6-blade_b-propeller_TolB-like"/>
</dbReference>
<evidence type="ECO:0000313" key="1">
    <source>
        <dbReference type="EMBL" id="MDZ5609134.1"/>
    </source>
</evidence>
<gene>
    <name evidence="1" type="ORF">U2I54_19205</name>
</gene>
<dbReference type="EMBL" id="JAXOVW010000050">
    <property type="protein sequence ID" value="MDZ5609134.1"/>
    <property type="molecule type" value="Genomic_DNA"/>
</dbReference>
<organism evidence="1 2">
    <name type="scientific">Bacillus bingmayongensis</name>
    <dbReference type="NCBI Taxonomy" id="1150157"/>
    <lineage>
        <taxon>Bacteria</taxon>
        <taxon>Bacillati</taxon>
        <taxon>Bacillota</taxon>
        <taxon>Bacilli</taxon>
        <taxon>Bacillales</taxon>
        <taxon>Bacillaceae</taxon>
        <taxon>Bacillus</taxon>
    </lineage>
</organism>
<dbReference type="Gene3D" id="2.120.10.30">
    <property type="entry name" value="TolB, C-terminal domain"/>
    <property type="match status" value="1"/>
</dbReference>
<dbReference type="Proteomes" id="UP001291930">
    <property type="component" value="Unassembled WGS sequence"/>
</dbReference>
<keyword evidence="2" id="KW-1185">Reference proteome</keyword>
<comment type="caution">
    <text evidence="1">The sequence shown here is derived from an EMBL/GenBank/DDBJ whole genome shotgun (WGS) entry which is preliminary data.</text>
</comment>
<name>A0ABU5K0A2_9BACI</name>
<sequence>MKNLKIELFAVNLQTPSHMEWTKDNKLLVSEHTAGKIKDITNGGDFEGVKSYASNLKGPSGILPLDNGKILIAEMWANRITDISSERHVIITDAKTPYSLATANGRISVTERDGKYTLKITDITDIHNKHTIVEKIPFNFMPGLEGLTPLNTWPDKWMDSTIACTGWEDDDGPDPDEGNTILASCSMYGQIYSVPKERKDVKYLDLIEQEKNLLFTGLDWNGGMHYNKVSKKLYVTQPLKGTVMELDLEEAYKKSKPIDCRFVPPIIKGLNMPTCVRFSQDGKTMYVCSMPIGAVWKITIFF</sequence>
<dbReference type="SUPFAM" id="SSF101898">
    <property type="entry name" value="NHL repeat"/>
    <property type="match status" value="1"/>
</dbReference>
<evidence type="ECO:0000313" key="2">
    <source>
        <dbReference type="Proteomes" id="UP001291930"/>
    </source>
</evidence>
<dbReference type="RefSeq" id="WP_374218681.1">
    <property type="nucleotide sequence ID" value="NZ_JAXOVW010000050.1"/>
</dbReference>